<organism evidence="2 3">
    <name type="scientific">Ornithinibacillus halophilus</name>
    <dbReference type="NCBI Taxonomy" id="930117"/>
    <lineage>
        <taxon>Bacteria</taxon>
        <taxon>Bacillati</taxon>
        <taxon>Bacillota</taxon>
        <taxon>Bacilli</taxon>
        <taxon>Bacillales</taxon>
        <taxon>Bacillaceae</taxon>
        <taxon>Ornithinibacillus</taxon>
    </lineage>
</organism>
<keyword evidence="1" id="KW-0472">Membrane</keyword>
<dbReference type="EMBL" id="FQVW01000021">
    <property type="protein sequence ID" value="SHG21982.1"/>
    <property type="molecule type" value="Genomic_DNA"/>
</dbReference>
<evidence type="ECO:0000313" key="2">
    <source>
        <dbReference type="EMBL" id="SHG21982.1"/>
    </source>
</evidence>
<proteinExistence type="predicted"/>
<dbReference type="STRING" id="930117.SAMN05216225_10211"/>
<name>A0A1M5I1E7_9BACI</name>
<sequence>MENKKVNREEEQVEEHSAKGALASSLIFVGGFIFALYIAIYWLFMVRIDL</sequence>
<protein>
    <recommendedName>
        <fullName evidence="4">Cytochrome c oxidase subunit IIa family protein</fullName>
    </recommendedName>
</protein>
<reference evidence="2 3" key="1">
    <citation type="submission" date="2016-11" db="EMBL/GenBank/DDBJ databases">
        <authorList>
            <person name="Jaros S."/>
            <person name="Januszkiewicz K."/>
            <person name="Wedrychowicz H."/>
        </authorList>
    </citation>
    <scope>NUCLEOTIDE SEQUENCE [LARGE SCALE GENOMIC DNA]</scope>
    <source>
        <strain evidence="2 3">IBRC-M 10683</strain>
    </source>
</reference>
<keyword evidence="1" id="KW-1133">Transmembrane helix</keyword>
<evidence type="ECO:0000256" key="1">
    <source>
        <dbReference type="SAM" id="Phobius"/>
    </source>
</evidence>
<feature type="transmembrane region" description="Helical" evidence="1">
    <location>
        <begin position="21"/>
        <end position="44"/>
    </location>
</feature>
<evidence type="ECO:0000313" key="3">
    <source>
        <dbReference type="Proteomes" id="UP000183988"/>
    </source>
</evidence>
<keyword evidence="1" id="KW-0812">Transmembrane</keyword>
<evidence type="ECO:0008006" key="4">
    <source>
        <dbReference type="Google" id="ProtNLM"/>
    </source>
</evidence>
<keyword evidence="3" id="KW-1185">Reference proteome</keyword>
<dbReference type="RefSeq" id="WP_159431565.1">
    <property type="nucleotide sequence ID" value="NZ_FQVW01000021.1"/>
</dbReference>
<dbReference type="AlphaFoldDB" id="A0A1M5I1E7"/>
<dbReference type="Proteomes" id="UP000183988">
    <property type="component" value="Unassembled WGS sequence"/>
</dbReference>
<accession>A0A1M5I1E7</accession>
<gene>
    <name evidence="2" type="ORF">SAMN05216225_10211</name>
</gene>